<protein>
    <recommendedName>
        <fullName evidence="1">DUF7933 domain-containing protein</fullName>
    </recommendedName>
</protein>
<name>A0ABV4J7W0_9ACTN</name>
<sequence>MALAVGAVLTGPATVAQARETAPGSPGVPQAPAVVFEEDFEHEQDAVPRLITDYTGGPPLSQTYTADPAWLTGCNGWIVSPLNPDSGPPGSGCGPFWGPLESMASALGQWSGEDPATNHAVAAYTEGDPGAGKVELETVRPIPLEGENRFLTFSVDAAARNCFAAHPLLEFHLLDGGTAIPTFTTPINPCTDPDHVINGTSVGTYAGNSAVLFSGPSAGIRLINAQASGAGNDGAFDNVRLLDATPQLDIAFSPASLPAGADSTLTLTVTNTSEKAAKNGWSFTERLPPGLVVSDPSTATTTCGAGTVTISPDNDRLTATGNLAAGQDACTVQVEVTSARGASYTLCAAATTERVGIKAPGCATVTFGSLLMDAHAYSAEVDAVIDAVPPIAPSDVTCTQEPGTDTADLLNAPLGSLGSLGVVRTSAEGTVGTNGVRTATAKATTAQVNLLGGTISAKEITATATATGGVTPDGIGPVSTSGSSVLTDTKVAGIRITAHPAPNTGVTIPLVGSVILNEQKPYGDGKGIVVNALHVELLTGVHIIVSGTRASLTPTPGPCPHP</sequence>
<dbReference type="NCBIfam" id="NF040603">
    <property type="entry name" value="choice_anch_P"/>
    <property type="match status" value="1"/>
</dbReference>
<proteinExistence type="predicted"/>
<feature type="domain" description="DUF7933" evidence="1">
    <location>
        <begin position="246"/>
        <end position="358"/>
    </location>
</feature>
<organism evidence="2 3">
    <name type="scientific">Streptomyces pimonensis</name>
    <dbReference type="NCBI Taxonomy" id="2860288"/>
    <lineage>
        <taxon>Bacteria</taxon>
        <taxon>Bacillati</taxon>
        <taxon>Actinomycetota</taxon>
        <taxon>Actinomycetes</taxon>
        <taxon>Kitasatosporales</taxon>
        <taxon>Streptomycetaceae</taxon>
        <taxon>Streptomyces</taxon>
    </lineage>
</organism>
<dbReference type="InterPro" id="IPR057693">
    <property type="entry name" value="DUF7933"/>
</dbReference>
<evidence type="ECO:0000259" key="1">
    <source>
        <dbReference type="Pfam" id="PF25564"/>
    </source>
</evidence>
<dbReference type="Pfam" id="PF25564">
    <property type="entry name" value="DUF7933"/>
    <property type="match status" value="1"/>
</dbReference>
<dbReference type="Proteomes" id="UP001567537">
    <property type="component" value="Unassembled WGS sequence"/>
</dbReference>
<comment type="caution">
    <text evidence="2">The sequence shown here is derived from an EMBL/GenBank/DDBJ whole genome shotgun (WGS) entry which is preliminary data.</text>
</comment>
<reference evidence="2 3" key="1">
    <citation type="journal article" date="2021" name="Res Sq">
        <title>Streptomyces Pimoensis sp. nov., Isolated From the Taklimakan Desert in Xinjiang, China.</title>
        <authorList>
            <person name="Zhang P."/>
            <person name="Luo X."/>
            <person name="Luo X."/>
            <person name="Liu Z."/>
            <person name="Xia Z."/>
            <person name="Wan C."/>
            <person name="zhang L."/>
        </authorList>
    </citation>
    <scope>NUCLEOTIDE SEQUENCE [LARGE SCALE GENOMIC DNA]</scope>
    <source>
        <strain evidence="2 3">TRM75549</strain>
    </source>
</reference>
<evidence type="ECO:0000313" key="3">
    <source>
        <dbReference type="Proteomes" id="UP001567537"/>
    </source>
</evidence>
<dbReference type="RefSeq" id="WP_371244330.1">
    <property type="nucleotide sequence ID" value="NZ_JAHWZY010000062.1"/>
</dbReference>
<evidence type="ECO:0000313" key="2">
    <source>
        <dbReference type="EMBL" id="MEZ3183029.1"/>
    </source>
</evidence>
<keyword evidence="3" id="KW-1185">Reference proteome</keyword>
<gene>
    <name evidence="2" type="ORF">KYY02_31525</name>
</gene>
<dbReference type="EMBL" id="JAHWZY010000062">
    <property type="protein sequence ID" value="MEZ3183029.1"/>
    <property type="molecule type" value="Genomic_DNA"/>
</dbReference>
<accession>A0ABV4J7W0</accession>